<dbReference type="EMBL" id="JAJFAZ020000005">
    <property type="protein sequence ID" value="KAI5329762.1"/>
    <property type="molecule type" value="Genomic_DNA"/>
</dbReference>
<organism evidence="1 2">
    <name type="scientific">Prunus dulcis</name>
    <name type="common">Almond</name>
    <name type="synonym">Amygdalus dulcis</name>
    <dbReference type="NCBI Taxonomy" id="3755"/>
    <lineage>
        <taxon>Eukaryota</taxon>
        <taxon>Viridiplantae</taxon>
        <taxon>Streptophyta</taxon>
        <taxon>Embryophyta</taxon>
        <taxon>Tracheophyta</taxon>
        <taxon>Spermatophyta</taxon>
        <taxon>Magnoliopsida</taxon>
        <taxon>eudicotyledons</taxon>
        <taxon>Gunneridae</taxon>
        <taxon>Pentapetalae</taxon>
        <taxon>rosids</taxon>
        <taxon>fabids</taxon>
        <taxon>Rosales</taxon>
        <taxon>Rosaceae</taxon>
        <taxon>Amygdaloideae</taxon>
        <taxon>Amygdaleae</taxon>
        <taxon>Prunus</taxon>
    </lineage>
</organism>
<evidence type="ECO:0000313" key="2">
    <source>
        <dbReference type="Proteomes" id="UP001054821"/>
    </source>
</evidence>
<dbReference type="Proteomes" id="UP001054821">
    <property type="component" value="Chromosome 5"/>
</dbReference>
<dbReference type="AlphaFoldDB" id="A0AAD4VTV9"/>
<evidence type="ECO:0000313" key="1">
    <source>
        <dbReference type="EMBL" id="KAI5329762.1"/>
    </source>
</evidence>
<keyword evidence="2" id="KW-1185">Reference proteome</keyword>
<name>A0AAD4VTV9_PRUDU</name>
<proteinExistence type="predicted"/>
<sequence length="126" mass="14171">MLLIPNEYECQGGGGKNSRLLTKTNHRKALYSIGSGLKRGLVALATHKTQIRMKRMKEVPGLACYSTNQHSGPGKIHYRHGNKAESFESFRPKQKPRGSLGLYVTRARKNRIQDRLYNAGMKMDLG</sequence>
<reference evidence="1 2" key="1">
    <citation type="journal article" date="2022" name="G3 (Bethesda)">
        <title>Whole-genome sequence and methylome profiling of the almond [Prunus dulcis (Mill.) D.A. Webb] cultivar 'Nonpareil'.</title>
        <authorList>
            <person name="D'Amico-Willman K.M."/>
            <person name="Ouma W.Z."/>
            <person name="Meulia T."/>
            <person name="Sideli G.M."/>
            <person name="Gradziel T.M."/>
            <person name="Fresnedo-Ramirez J."/>
        </authorList>
    </citation>
    <scope>NUCLEOTIDE SEQUENCE [LARGE SCALE GENOMIC DNA]</scope>
    <source>
        <strain evidence="1">Clone GOH B32 T37-40</strain>
    </source>
</reference>
<protein>
    <submittedName>
        <fullName evidence="1">Uncharacterized protein</fullName>
    </submittedName>
</protein>
<comment type="caution">
    <text evidence="1">The sequence shown here is derived from an EMBL/GenBank/DDBJ whole genome shotgun (WGS) entry which is preliminary data.</text>
</comment>
<accession>A0AAD4VTV9</accession>
<gene>
    <name evidence="1" type="ORF">L3X38_029159</name>
</gene>